<accession>A0A7Y9E5Q7</accession>
<organism evidence="1 2">
    <name type="scientific">Nocardioides panaciterrulae</name>
    <dbReference type="NCBI Taxonomy" id="661492"/>
    <lineage>
        <taxon>Bacteria</taxon>
        <taxon>Bacillati</taxon>
        <taxon>Actinomycetota</taxon>
        <taxon>Actinomycetes</taxon>
        <taxon>Propionibacteriales</taxon>
        <taxon>Nocardioidaceae</taxon>
        <taxon>Nocardioides</taxon>
    </lineage>
</organism>
<dbReference type="AlphaFoldDB" id="A0A7Y9E5Q7"/>
<comment type="caution">
    <text evidence="1">The sequence shown here is derived from an EMBL/GenBank/DDBJ whole genome shotgun (WGS) entry which is preliminary data.</text>
</comment>
<keyword evidence="2" id="KW-1185">Reference proteome</keyword>
<dbReference type="CDD" id="cd08556">
    <property type="entry name" value="GDPD"/>
    <property type="match status" value="1"/>
</dbReference>
<dbReference type="Pfam" id="PF13653">
    <property type="entry name" value="GDPD_2"/>
    <property type="match status" value="1"/>
</dbReference>
<dbReference type="InterPro" id="IPR017946">
    <property type="entry name" value="PLC-like_Pdiesterase_TIM-brl"/>
</dbReference>
<dbReference type="EMBL" id="JACCBG010000001">
    <property type="protein sequence ID" value="NYD41734.1"/>
    <property type="molecule type" value="Genomic_DNA"/>
</dbReference>
<dbReference type="PANTHER" id="PTHR46211:SF14">
    <property type="entry name" value="GLYCEROPHOSPHODIESTER PHOSPHODIESTERASE"/>
    <property type="match status" value="1"/>
</dbReference>
<dbReference type="GO" id="GO:0006629">
    <property type="term" value="P:lipid metabolic process"/>
    <property type="evidence" value="ECO:0007669"/>
    <property type="project" value="InterPro"/>
</dbReference>
<gene>
    <name evidence="1" type="ORF">BJZ21_001817</name>
</gene>
<sequence>MTPLAIAHRAGNSLAGLHAANDLGVDVIECDVHQHRGRLEVRHLKTAGPLPFLWDRWELASASAPRLGLRELLEADEKGTTFMLDLKGRRIGTARAVARLLHELGHRQPLLVCARYWPAVEVLATRDYVRPVLSARNRAELGRLRQRVAAGPPVHGVSVHATLLDEPLVASLREHVEVVMTWPVNDEATLDAVLAVGANGIISDEPAVLATLLARRE</sequence>
<protein>
    <submittedName>
        <fullName evidence="1">Glycerophosphoryl diester phosphodiesterase</fullName>
    </submittedName>
</protein>
<evidence type="ECO:0000313" key="1">
    <source>
        <dbReference type="EMBL" id="NYD41734.1"/>
    </source>
</evidence>
<dbReference type="PANTHER" id="PTHR46211">
    <property type="entry name" value="GLYCEROPHOSPHORYL DIESTER PHOSPHODIESTERASE"/>
    <property type="match status" value="1"/>
</dbReference>
<proteinExistence type="predicted"/>
<name>A0A7Y9E5Q7_9ACTN</name>
<evidence type="ECO:0000313" key="2">
    <source>
        <dbReference type="Proteomes" id="UP000535511"/>
    </source>
</evidence>
<reference evidence="1 2" key="1">
    <citation type="submission" date="2020-07" db="EMBL/GenBank/DDBJ databases">
        <title>Sequencing the genomes of 1000 actinobacteria strains.</title>
        <authorList>
            <person name="Klenk H.-P."/>
        </authorList>
    </citation>
    <scope>NUCLEOTIDE SEQUENCE [LARGE SCALE GENOMIC DNA]</scope>
    <source>
        <strain evidence="1 2">DSM 21350</strain>
    </source>
</reference>
<dbReference type="SUPFAM" id="SSF51695">
    <property type="entry name" value="PLC-like phosphodiesterases"/>
    <property type="match status" value="1"/>
</dbReference>
<dbReference type="GO" id="GO:0008081">
    <property type="term" value="F:phosphoric diester hydrolase activity"/>
    <property type="evidence" value="ECO:0007669"/>
    <property type="project" value="InterPro"/>
</dbReference>
<dbReference type="RefSeq" id="WP_179663439.1">
    <property type="nucleotide sequence ID" value="NZ_JACCBG010000001.1"/>
</dbReference>
<dbReference type="Gene3D" id="3.20.20.190">
    <property type="entry name" value="Phosphatidylinositol (PI) phosphodiesterase"/>
    <property type="match status" value="1"/>
</dbReference>
<dbReference type="Proteomes" id="UP000535511">
    <property type="component" value="Unassembled WGS sequence"/>
</dbReference>